<dbReference type="InterPro" id="IPR002818">
    <property type="entry name" value="DJ-1/PfpI"/>
</dbReference>
<evidence type="ECO:0000259" key="6">
    <source>
        <dbReference type="Pfam" id="PF01965"/>
    </source>
</evidence>
<comment type="caution">
    <text evidence="7">The sequence shown here is derived from an EMBL/GenBank/DDBJ whole genome shotgun (WGS) entry which is preliminary data.</text>
</comment>
<gene>
    <name evidence="7" type="ORF">EDD18DRAFT_1192087</name>
</gene>
<dbReference type="CDD" id="cd03141">
    <property type="entry name" value="GATase1_Hsp31_like"/>
    <property type="match status" value="1"/>
</dbReference>
<protein>
    <recommendedName>
        <fullName evidence="1">D-lactate dehydratase</fullName>
        <ecNumber evidence="1">4.2.1.130</ecNumber>
    </recommendedName>
</protein>
<dbReference type="Gene3D" id="3.40.50.880">
    <property type="match status" value="1"/>
</dbReference>
<keyword evidence="2" id="KW-0346">Stress response</keyword>
<keyword evidence="8" id="KW-1185">Reference proteome</keyword>
<feature type="domain" description="DJ-1/PfpI" evidence="6">
    <location>
        <begin position="66"/>
        <end position="221"/>
    </location>
</feature>
<dbReference type="AlphaFoldDB" id="A0AA39PNK7"/>
<evidence type="ECO:0000256" key="1">
    <source>
        <dbReference type="ARBA" id="ARBA00013134"/>
    </source>
</evidence>
<dbReference type="GO" id="GO:0005737">
    <property type="term" value="C:cytoplasm"/>
    <property type="evidence" value="ECO:0007669"/>
    <property type="project" value="TreeGrafter"/>
</dbReference>
<dbReference type="PANTHER" id="PTHR48094">
    <property type="entry name" value="PROTEIN/NUCLEIC ACID DEGLYCASE DJ-1-RELATED"/>
    <property type="match status" value="1"/>
</dbReference>
<comment type="catalytic activity">
    <reaction evidence="5">
        <text>methylglyoxal + H2O = (R)-lactate + H(+)</text>
        <dbReference type="Rhea" id="RHEA:27754"/>
        <dbReference type="ChEBI" id="CHEBI:15377"/>
        <dbReference type="ChEBI" id="CHEBI:15378"/>
        <dbReference type="ChEBI" id="CHEBI:16004"/>
        <dbReference type="ChEBI" id="CHEBI:17158"/>
        <dbReference type="EC" id="4.2.1.130"/>
    </reaction>
</comment>
<dbReference type="GO" id="GO:0019172">
    <property type="term" value="F:glyoxalase III activity"/>
    <property type="evidence" value="ECO:0007669"/>
    <property type="project" value="UniProtKB-EC"/>
</dbReference>
<reference evidence="7" key="1">
    <citation type="submission" date="2023-06" db="EMBL/GenBank/DDBJ databases">
        <authorList>
            <consortium name="Lawrence Berkeley National Laboratory"/>
            <person name="Ahrendt S."/>
            <person name="Sahu N."/>
            <person name="Indic B."/>
            <person name="Wong-Bajracharya J."/>
            <person name="Merenyi Z."/>
            <person name="Ke H.-M."/>
            <person name="Monk M."/>
            <person name="Kocsube S."/>
            <person name="Drula E."/>
            <person name="Lipzen A."/>
            <person name="Balint B."/>
            <person name="Henrissat B."/>
            <person name="Andreopoulos B."/>
            <person name="Martin F.M."/>
            <person name="Harder C.B."/>
            <person name="Rigling D."/>
            <person name="Ford K.L."/>
            <person name="Foster G.D."/>
            <person name="Pangilinan J."/>
            <person name="Papanicolaou A."/>
            <person name="Barry K."/>
            <person name="LaButti K."/>
            <person name="Viragh M."/>
            <person name="Koriabine M."/>
            <person name="Yan M."/>
            <person name="Riley R."/>
            <person name="Champramary S."/>
            <person name="Plett K.L."/>
            <person name="Tsai I.J."/>
            <person name="Slot J."/>
            <person name="Sipos G."/>
            <person name="Plett J."/>
            <person name="Nagy L.G."/>
            <person name="Grigoriev I.V."/>
        </authorList>
    </citation>
    <scope>NUCLEOTIDE SEQUENCE</scope>
    <source>
        <strain evidence="7">HWK02</strain>
    </source>
</reference>
<dbReference type="PANTHER" id="PTHR48094:SF11">
    <property type="entry name" value="GLUTATHIONE-INDEPENDENT GLYOXALASE HSP31-RELATED"/>
    <property type="match status" value="1"/>
</dbReference>
<comment type="similarity">
    <text evidence="4">Belongs to the peptidase C56 family. HSP31-like subfamily.</text>
</comment>
<accession>A0AA39PNK7</accession>
<dbReference type="InterPro" id="IPR029062">
    <property type="entry name" value="Class_I_gatase-like"/>
</dbReference>
<dbReference type="GO" id="GO:0019243">
    <property type="term" value="P:methylglyoxal catabolic process to D-lactate via S-lactoyl-glutathione"/>
    <property type="evidence" value="ECO:0007669"/>
    <property type="project" value="TreeGrafter"/>
</dbReference>
<dbReference type="InterPro" id="IPR050325">
    <property type="entry name" value="Prot/Nucl_acid_deglycase"/>
</dbReference>
<evidence type="ECO:0000313" key="7">
    <source>
        <dbReference type="EMBL" id="KAK0486844.1"/>
    </source>
</evidence>
<evidence type="ECO:0000256" key="2">
    <source>
        <dbReference type="ARBA" id="ARBA00023016"/>
    </source>
</evidence>
<sequence length="225" mass="24105">MPSVLIVLTSADKNLVGGQTGYYLPEAAHPYYTLAPHVNIDFASPKGPNPPVDQGSVEAFKDDESVKFLTDETVRSKLANAKQLSTVNAKDYDAIFYVGGHGPVMDLPTDRANIKLASEFYQLGKIVGAVCHGPAALLNAVDAEGKPIYAGKEFTGFSNAEEEAVHKVDAIPFLLETEFTKRGGKFTKAAELWAPKVVVDGNLYTGQNPASAKPLGEVILKALQK</sequence>
<dbReference type="Proteomes" id="UP001175228">
    <property type="component" value="Unassembled WGS sequence"/>
</dbReference>
<evidence type="ECO:0000313" key="8">
    <source>
        <dbReference type="Proteomes" id="UP001175228"/>
    </source>
</evidence>
<name>A0AA39PNK7_9AGAR</name>
<keyword evidence="3" id="KW-0456">Lyase</keyword>
<organism evidence="7 8">
    <name type="scientific">Armillaria luteobubalina</name>
    <dbReference type="NCBI Taxonomy" id="153913"/>
    <lineage>
        <taxon>Eukaryota</taxon>
        <taxon>Fungi</taxon>
        <taxon>Dikarya</taxon>
        <taxon>Basidiomycota</taxon>
        <taxon>Agaricomycotina</taxon>
        <taxon>Agaricomycetes</taxon>
        <taxon>Agaricomycetidae</taxon>
        <taxon>Agaricales</taxon>
        <taxon>Marasmiineae</taxon>
        <taxon>Physalacriaceae</taxon>
        <taxon>Armillaria</taxon>
    </lineage>
</organism>
<dbReference type="Pfam" id="PF01965">
    <property type="entry name" value="DJ-1_PfpI"/>
    <property type="match status" value="1"/>
</dbReference>
<dbReference type="EMBL" id="JAUEPU010000043">
    <property type="protein sequence ID" value="KAK0486844.1"/>
    <property type="molecule type" value="Genomic_DNA"/>
</dbReference>
<proteinExistence type="inferred from homology"/>
<dbReference type="SUPFAM" id="SSF52317">
    <property type="entry name" value="Class I glutamine amidotransferase-like"/>
    <property type="match status" value="1"/>
</dbReference>
<evidence type="ECO:0000256" key="4">
    <source>
        <dbReference type="ARBA" id="ARBA00038493"/>
    </source>
</evidence>
<dbReference type="EC" id="4.2.1.130" evidence="1"/>
<evidence type="ECO:0000256" key="3">
    <source>
        <dbReference type="ARBA" id="ARBA00023239"/>
    </source>
</evidence>
<evidence type="ECO:0000256" key="5">
    <source>
        <dbReference type="ARBA" id="ARBA00048082"/>
    </source>
</evidence>